<keyword evidence="9" id="KW-0645">Protease</keyword>
<dbReference type="Gramene" id="CMC096CT">
    <property type="protein sequence ID" value="CMC096CT"/>
    <property type="gene ID" value="CMC096C"/>
</dbReference>
<evidence type="ECO:0000256" key="3">
    <source>
        <dbReference type="ARBA" id="ARBA00022723"/>
    </source>
</evidence>
<proteinExistence type="inferred from homology"/>
<dbReference type="InterPro" id="IPR032416">
    <property type="entry name" value="Peptidase_M24_C"/>
</dbReference>
<dbReference type="KEGG" id="cme:CYME_CMC096C"/>
<evidence type="ECO:0000256" key="1">
    <source>
        <dbReference type="ARBA" id="ARBA00001936"/>
    </source>
</evidence>
<keyword evidence="4" id="KW-0378">Hydrolase</keyword>
<dbReference type="GO" id="GO:0005737">
    <property type="term" value="C:cytoplasm"/>
    <property type="evidence" value="ECO:0007669"/>
    <property type="project" value="UniProtKB-ARBA"/>
</dbReference>
<evidence type="ECO:0000256" key="2">
    <source>
        <dbReference type="ARBA" id="ARBA00008766"/>
    </source>
</evidence>
<reference evidence="9 10" key="2">
    <citation type="journal article" date="2007" name="BMC Biol.">
        <title>A 100%-complete sequence reveals unusually simple genomic features in the hot-spring red alga Cyanidioschyzon merolae.</title>
        <authorList>
            <person name="Nozaki H."/>
            <person name="Takano H."/>
            <person name="Misumi O."/>
            <person name="Terasawa K."/>
            <person name="Matsuzaki M."/>
            <person name="Maruyama S."/>
            <person name="Nishida K."/>
            <person name="Yagisawa F."/>
            <person name="Yoshida Y."/>
            <person name="Fujiwara T."/>
            <person name="Takio S."/>
            <person name="Tamura K."/>
            <person name="Chung S.J."/>
            <person name="Nakamura S."/>
            <person name="Kuroiwa H."/>
            <person name="Tanaka K."/>
            <person name="Sato N."/>
            <person name="Kuroiwa T."/>
        </authorList>
    </citation>
    <scope>NUCLEOTIDE SEQUENCE [LARGE SCALE GENOMIC DNA]</scope>
    <source>
        <strain evidence="9 10">10D</strain>
    </source>
</reference>
<dbReference type="OrthoDB" id="9995434at2759"/>
<comment type="similarity">
    <text evidence="2">Belongs to the peptidase M24B family.</text>
</comment>
<dbReference type="GO" id="GO:0070006">
    <property type="term" value="F:metalloaminopeptidase activity"/>
    <property type="evidence" value="ECO:0007669"/>
    <property type="project" value="InterPro"/>
</dbReference>
<gene>
    <name evidence="9" type="ORF">CYME_CMC096C</name>
</gene>
<organism evidence="9 10">
    <name type="scientific">Cyanidioschyzon merolae (strain NIES-3377 / 10D)</name>
    <name type="common">Unicellular red alga</name>
    <dbReference type="NCBI Taxonomy" id="280699"/>
    <lineage>
        <taxon>Eukaryota</taxon>
        <taxon>Rhodophyta</taxon>
        <taxon>Bangiophyceae</taxon>
        <taxon>Cyanidiales</taxon>
        <taxon>Cyanidiaceae</taxon>
        <taxon>Cyanidioschyzon</taxon>
    </lineage>
</organism>
<dbReference type="Pfam" id="PF16188">
    <property type="entry name" value="Peptidase_M24_C"/>
    <property type="match status" value="1"/>
</dbReference>
<dbReference type="InterPro" id="IPR050422">
    <property type="entry name" value="X-Pro_aminopeptidase_P"/>
</dbReference>
<reference evidence="9 10" key="1">
    <citation type="journal article" date="2004" name="Nature">
        <title>Genome sequence of the ultrasmall unicellular red alga Cyanidioschyzon merolae 10D.</title>
        <authorList>
            <person name="Matsuzaki M."/>
            <person name="Misumi O."/>
            <person name="Shin-i T."/>
            <person name="Maruyama S."/>
            <person name="Takahara M."/>
            <person name="Miyagishima S."/>
            <person name="Mori T."/>
            <person name="Nishida K."/>
            <person name="Yagisawa F."/>
            <person name="Nishida K."/>
            <person name="Yoshida Y."/>
            <person name="Nishimura Y."/>
            <person name="Nakao S."/>
            <person name="Kobayashi T."/>
            <person name="Momoyama Y."/>
            <person name="Higashiyama T."/>
            <person name="Minoda A."/>
            <person name="Sano M."/>
            <person name="Nomoto H."/>
            <person name="Oishi K."/>
            <person name="Hayashi H."/>
            <person name="Ohta F."/>
            <person name="Nishizaka S."/>
            <person name="Haga S."/>
            <person name="Miura S."/>
            <person name="Morishita T."/>
            <person name="Kabeya Y."/>
            <person name="Terasawa K."/>
            <person name="Suzuki Y."/>
            <person name="Ishii Y."/>
            <person name="Asakawa S."/>
            <person name="Takano H."/>
            <person name="Ohta N."/>
            <person name="Kuroiwa H."/>
            <person name="Tanaka K."/>
            <person name="Shimizu N."/>
            <person name="Sugano S."/>
            <person name="Sato N."/>
            <person name="Nozaki H."/>
            <person name="Ogasawara N."/>
            <person name="Kohara Y."/>
            <person name="Kuroiwa T."/>
        </authorList>
    </citation>
    <scope>NUCLEOTIDE SEQUENCE [LARGE SCALE GENOMIC DNA]</scope>
    <source>
        <strain evidence="9 10">10D</strain>
    </source>
</reference>
<dbReference type="HOGENOM" id="CLU_011781_2_2_1"/>
<dbReference type="Pfam" id="PF00557">
    <property type="entry name" value="Peptidase_M24"/>
    <property type="match status" value="1"/>
</dbReference>
<evidence type="ECO:0000313" key="9">
    <source>
        <dbReference type="EMBL" id="BAM79029.1"/>
    </source>
</evidence>
<dbReference type="InterPro" id="IPR000587">
    <property type="entry name" value="Creatinase_N"/>
</dbReference>
<evidence type="ECO:0000259" key="8">
    <source>
        <dbReference type="Pfam" id="PF16188"/>
    </source>
</evidence>
<keyword evidence="9" id="KW-0031">Aminopeptidase</keyword>
<dbReference type="Pfam" id="PF01321">
    <property type="entry name" value="Creatinase_N"/>
    <property type="match status" value="1"/>
</dbReference>
<dbReference type="Proteomes" id="UP000007014">
    <property type="component" value="Chromosome 3"/>
</dbReference>
<accession>M1V6K9</accession>
<dbReference type="GO" id="GO:0046872">
    <property type="term" value="F:metal ion binding"/>
    <property type="evidence" value="ECO:0007669"/>
    <property type="project" value="UniProtKB-KW"/>
</dbReference>
<feature type="domain" description="Peptidase M24" evidence="6">
    <location>
        <begin position="356"/>
        <end position="572"/>
    </location>
</feature>
<evidence type="ECO:0000256" key="4">
    <source>
        <dbReference type="ARBA" id="ARBA00022801"/>
    </source>
</evidence>
<dbReference type="SUPFAM" id="SSF53092">
    <property type="entry name" value="Creatinase/prolidase N-terminal domain"/>
    <property type="match status" value="1"/>
</dbReference>
<evidence type="ECO:0000259" key="6">
    <source>
        <dbReference type="Pfam" id="PF00557"/>
    </source>
</evidence>
<feature type="domain" description="Creatinase N-terminal" evidence="7">
    <location>
        <begin position="10"/>
        <end position="143"/>
    </location>
</feature>
<dbReference type="OMA" id="EPGMILS"/>
<evidence type="ECO:0000313" key="10">
    <source>
        <dbReference type="Proteomes" id="UP000007014"/>
    </source>
</evidence>
<dbReference type="PANTHER" id="PTHR43763">
    <property type="entry name" value="XAA-PRO AMINOPEPTIDASE 1"/>
    <property type="match status" value="1"/>
</dbReference>
<keyword evidence="10" id="KW-1185">Reference proteome</keyword>
<name>M1V6K9_CYAM1</name>
<dbReference type="FunFam" id="3.90.230.10:FF:000007">
    <property type="entry name" value="Xaa-Pro aminopeptidase P"/>
    <property type="match status" value="1"/>
</dbReference>
<dbReference type="GeneID" id="16992473"/>
<dbReference type="SUPFAM" id="SSF55920">
    <property type="entry name" value="Creatinase/aminopeptidase"/>
    <property type="match status" value="1"/>
</dbReference>
<keyword evidence="5" id="KW-0464">Manganese</keyword>
<dbReference type="Gene3D" id="3.40.350.10">
    <property type="entry name" value="Creatinase/prolidase N-terminal domain"/>
    <property type="match status" value="2"/>
</dbReference>
<dbReference type="PANTHER" id="PTHR43763:SF6">
    <property type="entry name" value="XAA-PRO AMINOPEPTIDASE 1"/>
    <property type="match status" value="1"/>
</dbReference>
<dbReference type="EMBL" id="AP006485">
    <property type="protein sequence ID" value="BAM79029.1"/>
    <property type="molecule type" value="Genomic_DNA"/>
</dbReference>
<sequence length="652" mass="72547">MSLERSSAQRVDALRKLLAARGLDAYLVPSEDAHASEYVAACFQRRAFLTGFTGSAGTAVVTRDRAFLYTDGRYFVQAERELDPNVWELKKHLIDPPMEEFLGTVLASGSRLGFDPETLSISAFNRLRKALQQHGIHLVPVTNEQDGTESASTRCNLVDLVWGAARPAEPRSVVFPHALCFAGETAASKVSRVLNDMAKNRVDWLVVCALDEITWLLNLRGNDIEYNPVFLAYVLLHRRAVSEAENEPAGDLYLYTEQERLNAEAREALKALKAHLRPYEAIATDLEQLIALGDCVWYDPSHTNCLIGQKLHLAEFSEATLDSNPASAKHARHSILAKATPIGLFKARKNETELAGMRAAHLRDAVALCRFLALLEHKLVEQGTTINEMEAAQLLDEFRSQQEHFVSPSFPTISSAGPNAAVIHYRPCAESARPITRDAIYLVDSGGQYLDGTTDVTRTLHFGTPTALERECFTRVLKGYIQLEQACFPPGTTGQQLDVLARLPLWLIGRDYRHGTGHGVGCFLNVHEGPQMISPRSSAGETPLEPGMTVTNEPGYYENGRFGMRFENVLLVVPKLHPDHCMDRKAFLGFENITLVPVERKLLDTKLLTEQEIAWIDSYHQSVWKAVAPLVADDPLATKWLHQQCRSLRATC</sequence>
<feature type="domain" description="Peptidase M24 C-terminal" evidence="8">
    <location>
        <begin position="587"/>
        <end position="647"/>
    </location>
</feature>
<dbReference type="CDD" id="cd01085">
    <property type="entry name" value="APP"/>
    <property type="match status" value="1"/>
</dbReference>
<protein>
    <submittedName>
        <fullName evidence="9">Cytoplasmic aminopeptidase P</fullName>
    </submittedName>
</protein>
<dbReference type="Pfam" id="PF16189">
    <property type="entry name" value="Creatinase_N_2"/>
    <property type="match status" value="1"/>
</dbReference>
<dbReference type="InterPro" id="IPR033740">
    <property type="entry name" value="Pept_M24B"/>
</dbReference>
<dbReference type="InterPro" id="IPR036005">
    <property type="entry name" value="Creatinase/aminopeptidase-like"/>
</dbReference>
<evidence type="ECO:0000256" key="5">
    <source>
        <dbReference type="ARBA" id="ARBA00023211"/>
    </source>
</evidence>
<dbReference type="RefSeq" id="XP_005535315.1">
    <property type="nucleotide sequence ID" value="XM_005535258.1"/>
</dbReference>
<evidence type="ECO:0000259" key="7">
    <source>
        <dbReference type="Pfam" id="PF01321"/>
    </source>
</evidence>
<dbReference type="InterPro" id="IPR029149">
    <property type="entry name" value="Creatin/AminoP/Spt16_N"/>
</dbReference>
<dbReference type="InterPro" id="IPR000994">
    <property type="entry name" value="Pept_M24"/>
</dbReference>
<comment type="cofactor">
    <cofactor evidence="1">
        <name>Mn(2+)</name>
        <dbReference type="ChEBI" id="CHEBI:29035"/>
    </cofactor>
</comment>
<dbReference type="FunFam" id="3.40.350.10:FF:000003">
    <property type="entry name" value="Xaa-pro aminopeptidase P"/>
    <property type="match status" value="1"/>
</dbReference>
<dbReference type="eggNOG" id="KOG2413">
    <property type="taxonomic scope" value="Eukaryota"/>
</dbReference>
<dbReference type="Gene3D" id="3.90.230.10">
    <property type="entry name" value="Creatinase/methionine aminopeptidase superfamily"/>
    <property type="match status" value="1"/>
</dbReference>
<keyword evidence="3" id="KW-0479">Metal-binding</keyword>
<dbReference type="AlphaFoldDB" id="M1V6K9"/>